<dbReference type="Gene3D" id="3.40.50.300">
    <property type="entry name" value="P-loop containing nucleotide triphosphate hydrolases"/>
    <property type="match status" value="1"/>
</dbReference>
<dbReference type="Pfam" id="PF07319">
    <property type="entry name" value="DnaI_N"/>
    <property type="match status" value="1"/>
</dbReference>
<dbReference type="SUPFAM" id="SSF52540">
    <property type="entry name" value="P-loop containing nucleoside triphosphate hydrolases"/>
    <property type="match status" value="1"/>
</dbReference>
<protein>
    <submittedName>
        <fullName evidence="3">Primosomal protein DnaI</fullName>
    </submittedName>
</protein>
<keyword evidence="4" id="KW-1185">Reference proteome</keyword>
<dbReference type="RefSeq" id="WP_116554144.1">
    <property type="nucleotide sequence ID" value="NZ_QCZG01000010.1"/>
</dbReference>
<evidence type="ECO:0000313" key="3">
    <source>
        <dbReference type="EMBL" id="PWA12321.1"/>
    </source>
</evidence>
<dbReference type="OrthoDB" id="61127at2"/>
<gene>
    <name evidence="3" type="ORF">DCC39_06805</name>
</gene>
<evidence type="ECO:0000259" key="1">
    <source>
        <dbReference type="Pfam" id="PF01695"/>
    </source>
</evidence>
<organism evidence="3 4">
    <name type="scientific">Pueribacillus theae</name>
    <dbReference type="NCBI Taxonomy" id="2171751"/>
    <lineage>
        <taxon>Bacteria</taxon>
        <taxon>Bacillati</taxon>
        <taxon>Bacillota</taxon>
        <taxon>Bacilli</taxon>
        <taxon>Bacillales</taxon>
        <taxon>Bacillaceae</taxon>
        <taxon>Pueribacillus</taxon>
    </lineage>
</organism>
<dbReference type="InterPro" id="IPR002611">
    <property type="entry name" value="IstB_ATP-bd"/>
</dbReference>
<comment type="caution">
    <text evidence="3">The sequence shown here is derived from an EMBL/GenBank/DDBJ whole genome shotgun (WGS) entry which is preliminary data.</text>
</comment>
<feature type="domain" description="Primosomal DnaI N-terminal" evidence="2">
    <location>
        <begin position="1"/>
        <end position="96"/>
    </location>
</feature>
<proteinExistence type="predicted"/>
<evidence type="ECO:0000259" key="2">
    <source>
        <dbReference type="Pfam" id="PF07319"/>
    </source>
</evidence>
<dbReference type="Proteomes" id="UP000245998">
    <property type="component" value="Unassembled WGS sequence"/>
</dbReference>
<dbReference type="PANTHER" id="PTHR30050">
    <property type="entry name" value="CHROMOSOMAL REPLICATION INITIATOR PROTEIN DNAA"/>
    <property type="match status" value="1"/>
</dbReference>
<accession>A0A2U1K476</accession>
<dbReference type="InterPro" id="IPR027417">
    <property type="entry name" value="P-loop_NTPase"/>
</dbReference>
<dbReference type="Pfam" id="PF01695">
    <property type="entry name" value="IstB_IS21"/>
    <property type="match status" value="1"/>
</dbReference>
<dbReference type="PANTHER" id="PTHR30050:SF8">
    <property type="entry name" value="PRIMOSOMAL PROTEIN DNAI"/>
    <property type="match status" value="1"/>
</dbReference>
<dbReference type="InterPro" id="IPR009928">
    <property type="entry name" value="DnaI_N"/>
</dbReference>
<dbReference type="AlphaFoldDB" id="A0A2U1K476"/>
<sequence length="314" mass="36386">MEPIKNTLQEMMNKNSFQNRLLKVKKEILSNEQIREFVADHALSRTTVERSLSKLYEFNQQHKNCVKCPGLALCPNVLKGYSPNLFLNQGSIDVGYSPCPLKEKQDEERRQRSLFQSLYVPKEVLNARFLEIEINPERFDAIQTAEKYVKDFVPGKTKHGLYFYGDFGVGKTYVMCAIANELALLKNVKSLMVYTPDFFRDLKNAIGSDRFLEKLTYIKTVPLLILDDIGAEAISGWIRDEVLGSILQYRMMENLPTLYSSNYDYNELEEHLAYSEKAGTELLKAKRIMERIRHYTISKYIGGKNRRENFSLSK</sequence>
<dbReference type="GO" id="GO:0005524">
    <property type="term" value="F:ATP binding"/>
    <property type="evidence" value="ECO:0007669"/>
    <property type="project" value="InterPro"/>
</dbReference>
<evidence type="ECO:0000313" key="4">
    <source>
        <dbReference type="Proteomes" id="UP000245998"/>
    </source>
</evidence>
<dbReference type="GO" id="GO:0006260">
    <property type="term" value="P:DNA replication"/>
    <property type="evidence" value="ECO:0007669"/>
    <property type="project" value="TreeGrafter"/>
</dbReference>
<name>A0A2U1K476_9BACI</name>
<dbReference type="NCBIfam" id="NF006505">
    <property type="entry name" value="PRK08939.1"/>
    <property type="match status" value="1"/>
</dbReference>
<dbReference type="CDD" id="cd00009">
    <property type="entry name" value="AAA"/>
    <property type="match status" value="1"/>
</dbReference>
<dbReference type="EMBL" id="QCZG01000010">
    <property type="protein sequence ID" value="PWA12321.1"/>
    <property type="molecule type" value="Genomic_DNA"/>
</dbReference>
<feature type="domain" description="IstB-like ATP-binding" evidence="1">
    <location>
        <begin position="106"/>
        <end position="272"/>
    </location>
</feature>
<reference evidence="3 4" key="1">
    <citation type="submission" date="2018-04" db="EMBL/GenBank/DDBJ databases">
        <title>Camelliibacillus theae gen. nov., sp. nov., isolated from Pu'er tea.</title>
        <authorList>
            <person name="Niu L."/>
        </authorList>
    </citation>
    <scope>NUCLEOTIDE SEQUENCE [LARGE SCALE GENOMIC DNA]</scope>
    <source>
        <strain evidence="3 4">T8</strain>
    </source>
</reference>